<dbReference type="Gene3D" id="3.40.50.150">
    <property type="entry name" value="Vaccinia Virus protein VP39"/>
    <property type="match status" value="1"/>
</dbReference>
<feature type="binding site" evidence="5">
    <location>
        <begin position="185"/>
        <end position="188"/>
    </location>
    <ligand>
        <name>substrate</name>
    </ligand>
</feature>
<comment type="function">
    <text evidence="5">Methylates the class 1 translation termination release factors RF1/PrfA and RF2/PrfB on the glutamine residue of the universally conserved GGQ motif.</text>
</comment>
<dbReference type="CDD" id="cd02440">
    <property type="entry name" value="AdoMet_MTases"/>
    <property type="match status" value="1"/>
</dbReference>
<accession>A0A6V7RA65</accession>
<keyword evidence="9" id="KW-1185">Reference proteome</keyword>
<evidence type="ECO:0000256" key="3">
    <source>
        <dbReference type="ARBA" id="ARBA00022691"/>
    </source>
</evidence>
<evidence type="ECO:0000256" key="1">
    <source>
        <dbReference type="ARBA" id="ARBA00022603"/>
    </source>
</evidence>
<dbReference type="Pfam" id="PF05175">
    <property type="entry name" value="MTS"/>
    <property type="match status" value="1"/>
</dbReference>
<dbReference type="GO" id="GO:0003676">
    <property type="term" value="F:nucleic acid binding"/>
    <property type="evidence" value="ECO:0007669"/>
    <property type="project" value="InterPro"/>
</dbReference>
<dbReference type="NCBIfam" id="TIGR03534">
    <property type="entry name" value="RF_mod_PrmC"/>
    <property type="match status" value="1"/>
</dbReference>
<dbReference type="HAMAP" id="MF_02126">
    <property type="entry name" value="RF_methyltr_PrmC"/>
    <property type="match status" value="1"/>
</dbReference>
<feature type="binding site" evidence="5">
    <location>
        <position position="185"/>
    </location>
    <ligand>
        <name>S-adenosyl-L-methionine</name>
        <dbReference type="ChEBI" id="CHEBI:59789"/>
    </ligand>
</feature>
<dbReference type="GO" id="GO:0032259">
    <property type="term" value="P:methylation"/>
    <property type="evidence" value="ECO:0007669"/>
    <property type="project" value="UniProtKB-KW"/>
</dbReference>
<proteinExistence type="inferred from homology"/>
<protein>
    <recommendedName>
        <fullName evidence="5">Release factor glutamine methyltransferase</fullName>
        <shortName evidence="5">RF MTase</shortName>
        <ecNumber evidence="5">2.1.1.297</ecNumber>
    </recommendedName>
    <alternativeName>
        <fullName evidence="5">N5-glutamine methyltransferase PrmC</fullName>
    </alternativeName>
    <alternativeName>
        <fullName evidence="5">Protein-(glutamine-N5) MTase PrmC</fullName>
    </alternativeName>
    <alternativeName>
        <fullName evidence="5">Protein-glutamine N-methyltransferase PrmC</fullName>
    </alternativeName>
</protein>
<feature type="domain" description="Methyltransferase small" evidence="6">
    <location>
        <begin position="110"/>
        <end position="194"/>
    </location>
</feature>
<dbReference type="AlphaFoldDB" id="A0A6V7RA65"/>
<feature type="domain" description="Release factor glutamine methyltransferase N-terminal" evidence="7">
    <location>
        <begin position="6"/>
        <end position="74"/>
    </location>
</feature>
<feature type="binding site" evidence="5">
    <location>
        <position position="141"/>
    </location>
    <ligand>
        <name>S-adenosyl-L-methionine</name>
        <dbReference type="ChEBI" id="CHEBI:59789"/>
    </ligand>
</feature>
<evidence type="ECO:0000313" key="9">
    <source>
        <dbReference type="Proteomes" id="UP000589351"/>
    </source>
</evidence>
<comment type="caution">
    <text evidence="8">The sequence shown here is derived from an EMBL/GenBank/DDBJ whole genome shotgun (WGS) entry which is preliminary data.</text>
</comment>
<reference evidence="8 9" key="1">
    <citation type="submission" date="2020-07" db="EMBL/GenBank/DDBJ databases">
        <authorList>
            <person name="Criscuolo A."/>
        </authorList>
    </citation>
    <scope>NUCLEOTIDE SEQUENCE [LARGE SCALE GENOMIC DNA]</scope>
    <source>
        <strain evidence="8">CIP111649</strain>
    </source>
</reference>
<evidence type="ECO:0000313" key="8">
    <source>
        <dbReference type="EMBL" id="CAD2073672.1"/>
    </source>
</evidence>
<comment type="caution">
    <text evidence="5">Lacks conserved residue(s) required for the propagation of feature annotation.</text>
</comment>
<dbReference type="PROSITE" id="PS00092">
    <property type="entry name" value="N6_MTASE"/>
    <property type="match status" value="1"/>
</dbReference>
<dbReference type="InterPro" id="IPR050320">
    <property type="entry name" value="N5-glutamine_MTase"/>
</dbReference>
<dbReference type="NCBIfam" id="TIGR00536">
    <property type="entry name" value="hemK_fam"/>
    <property type="match status" value="1"/>
</dbReference>
<dbReference type="InterPro" id="IPR019874">
    <property type="entry name" value="RF_methyltr_PrmC"/>
</dbReference>
<organism evidence="8 9">
    <name type="scientific">Jeotgalicoccus meleagridis</name>
    <dbReference type="NCBI Taxonomy" id="2759181"/>
    <lineage>
        <taxon>Bacteria</taxon>
        <taxon>Bacillati</taxon>
        <taxon>Bacillota</taxon>
        <taxon>Bacilli</taxon>
        <taxon>Bacillales</taxon>
        <taxon>Staphylococcaceae</taxon>
        <taxon>Jeotgalicoccus</taxon>
    </lineage>
</organism>
<dbReference type="RefSeq" id="WP_185125078.1">
    <property type="nucleotide sequence ID" value="NZ_CAJEWD010000004.1"/>
</dbReference>
<comment type="similarity">
    <text evidence="5">Belongs to the protein N5-glutamine methyltransferase family. PrmC subfamily.</text>
</comment>
<evidence type="ECO:0000256" key="5">
    <source>
        <dbReference type="HAMAP-Rule" id="MF_02126"/>
    </source>
</evidence>
<evidence type="ECO:0000259" key="7">
    <source>
        <dbReference type="Pfam" id="PF17827"/>
    </source>
</evidence>
<keyword evidence="2 5" id="KW-0808">Transferase</keyword>
<evidence type="ECO:0000259" key="6">
    <source>
        <dbReference type="Pfam" id="PF05175"/>
    </source>
</evidence>
<comment type="catalytic activity">
    <reaction evidence="4 5">
        <text>L-glutaminyl-[peptide chain release factor] + S-adenosyl-L-methionine = N(5)-methyl-L-glutaminyl-[peptide chain release factor] + S-adenosyl-L-homocysteine + H(+)</text>
        <dbReference type="Rhea" id="RHEA:42896"/>
        <dbReference type="Rhea" id="RHEA-COMP:10271"/>
        <dbReference type="Rhea" id="RHEA-COMP:10272"/>
        <dbReference type="ChEBI" id="CHEBI:15378"/>
        <dbReference type="ChEBI" id="CHEBI:30011"/>
        <dbReference type="ChEBI" id="CHEBI:57856"/>
        <dbReference type="ChEBI" id="CHEBI:59789"/>
        <dbReference type="ChEBI" id="CHEBI:61891"/>
        <dbReference type="EC" id="2.1.1.297"/>
    </reaction>
</comment>
<dbReference type="Gene3D" id="1.10.8.10">
    <property type="entry name" value="DNA helicase RuvA subunit, C-terminal domain"/>
    <property type="match status" value="1"/>
</dbReference>
<dbReference type="Pfam" id="PF17827">
    <property type="entry name" value="PrmC_N"/>
    <property type="match status" value="1"/>
</dbReference>
<dbReference type="EMBL" id="CAJEWD010000004">
    <property type="protein sequence ID" value="CAD2073672.1"/>
    <property type="molecule type" value="Genomic_DNA"/>
</dbReference>
<dbReference type="InterPro" id="IPR007848">
    <property type="entry name" value="Small_mtfrase_dom"/>
</dbReference>
<feature type="binding site" evidence="5">
    <location>
        <begin position="118"/>
        <end position="122"/>
    </location>
    <ligand>
        <name>S-adenosyl-L-methionine</name>
        <dbReference type="ChEBI" id="CHEBI:59789"/>
    </ligand>
</feature>
<dbReference type="InterPro" id="IPR040758">
    <property type="entry name" value="PrmC_N"/>
</dbReference>
<dbReference type="InterPro" id="IPR004556">
    <property type="entry name" value="HemK-like"/>
</dbReference>
<dbReference type="PANTHER" id="PTHR18895">
    <property type="entry name" value="HEMK METHYLTRANSFERASE"/>
    <property type="match status" value="1"/>
</dbReference>
<evidence type="ECO:0000256" key="2">
    <source>
        <dbReference type="ARBA" id="ARBA00022679"/>
    </source>
</evidence>
<keyword evidence="3 5" id="KW-0949">S-adenosyl-L-methionine</keyword>
<keyword evidence="1 5" id="KW-0489">Methyltransferase</keyword>
<sequence>MKPYKDILKEAKASLSISGKESRLASILMEEMFGMNLTQLMLHGEEPMPEADLHAFEQALKRVMNNEPYQYVLGSAYFYDAYFKVTPDTLIPRPETEELVDYILKHEDDNGSVVADIGTGSGVIGLTLQKHWQENQVFLSDISYEALEVAKLNGKEQGIEPTYLHGDLFEPFIERGIKLDILVSNPPYISQEERHLMSPSVLKYEPMTALFAEDQGLYLYKAMISNLPSVLKSNGRVYFEIGFSQGQPLLRFIEKTWPNTDAKVIKDINGNDRILHFTWGEQHD</sequence>
<dbReference type="InterPro" id="IPR002052">
    <property type="entry name" value="DNA_methylase_N6_adenine_CS"/>
</dbReference>
<evidence type="ECO:0000256" key="4">
    <source>
        <dbReference type="ARBA" id="ARBA00048391"/>
    </source>
</evidence>
<dbReference type="GO" id="GO:0102559">
    <property type="term" value="F:peptide chain release factor N(5)-glutamine methyltransferase activity"/>
    <property type="evidence" value="ECO:0007669"/>
    <property type="project" value="UniProtKB-EC"/>
</dbReference>
<gene>
    <name evidence="5 8" type="primary">prmC</name>
    <name evidence="8" type="ORF">JEODO184_00530</name>
</gene>
<dbReference type="InterPro" id="IPR029063">
    <property type="entry name" value="SAM-dependent_MTases_sf"/>
</dbReference>
<name>A0A6V7RA65_9STAP</name>
<dbReference type="Proteomes" id="UP000589351">
    <property type="component" value="Unassembled WGS sequence"/>
</dbReference>
<dbReference type="EC" id="2.1.1.297" evidence="5"/>
<dbReference type="PANTHER" id="PTHR18895:SF74">
    <property type="entry name" value="MTRF1L RELEASE FACTOR GLUTAMINE METHYLTRANSFERASE"/>
    <property type="match status" value="1"/>
</dbReference>
<dbReference type="SUPFAM" id="SSF53335">
    <property type="entry name" value="S-adenosyl-L-methionine-dependent methyltransferases"/>
    <property type="match status" value="1"/>
</dbReference>